<accession>A0A6C0C3M4</accession>
<feature type="region of interest" description="Disordered" evidence="1">
    <location>
        <begin position="96"/>
        <end position="144"/>
    </location>
</feature>
<feature type="compositionally biased region" description="Basic residues" evidence="1">
    <location>
        <begin position="96"/>
        <end position="123"/>
    </location>
</feature>
<evidence type="ECO:0000256" key="1">
    <source>
        <dbReference type="SAM" id="MobiDB-lite"/>
    </source>
</evidence>
<sequence>MTKRHTKESDGKYHIDGKKFDQLVGSRAQVFHGTAYKTSSSAVKPKGDALAKKHLKKNKHHRIVSVEKSNKGPMMLKRLHNKGYFTRKGHFGAIKKPVKSHKKRKTHKGNKRTGKHVSKRSGLKRVTIREKRNRSTGRFSKGGN</sequence>
<protein>
    <submittedName>
        <fullName evidence="2">Uncharacterized protein</fullName>
    </submittedName>
</protein>
<organism evidence="2">
    <name type="scientific">viral metagenome</name>
    <dbReference type="NCBI Taxonomy" id="1070528"/>
    <lineage>
        <taxon>unclassified sequences</taxon>
        <taxon>metagenomes</taxon>
        <taxon>organismal metagenomes</taxon>
    </lineage>
</organism>
<evidence type="ECO:0000313" key="2">
    <source>
        <dbReference type="EMBL" id="QHS99197.1"/>
    </source>
</evidence>
<dbReference type="GO" id="GO:0003677">
    <property type="term" value="F:DNA binding"/>
    <property type="evidence" value="ECO:0007669"/>
    <property type="project" value="InterPro"/>
</dbReference>
<name>A0A6C0C3M4_9ZZZZ</name>
<dbReference type="GO" id="GO:0051276">
    <property type="term" value="P:chromosome organization"/>
    <property type="evidence" value="ECO:0007669"/>
    <property type="project" value="InterPro"/>
</dbReference>
<dbReference type="AlphaFoldDB" id="A0A6C0C3M4"/>
<proteinExistence type="predicted"/>
<dbReference type="EMBL" id="MN739336">
    <property type="protein sequence ID" value="QHS99197.1"/>
    <property type="molecule type" value="Genomic_DNA"/>
</dbReference>
<dbReference type="Pfam" id="PF19060">
    <property type="entry name" value="DVNP"/>
    <property type="match status" value="1"/>
</dbReference>
<dbReference type="InterPro" id="IPR043928">
    <property type="entry name" value="DNVP"/>
</dbReference>
<reference evidence="2" key="1">
    <citation type="journal article" date="2020" name="Nature">
        <title>Giant virus diversity and host interactions through global metagenomics.</title>
        <authorList>
            <person name="Schulz F."/>
            <person name="Roux S."/>
            <person name="Paez-Espino D."/>
            <person name="Jungbluth S."/>
            <person name="Walsh D.A."/>
            <person name="Denef V.J."/>
            <person name="McMahon K.D."/>
            <person name="Konstantinidis K.T."/>
            <person name="Eloe-Fadrosh E.A."/>
            <person name="Kyrpides N.C."/>
            <person name="Woyke T."/>
        </authorList>
    </citation>
    <scope>NUCLEOTIDE SEQUENCE</scope>
    <source>
        <strain evidence="2">GVMAG-M-3300020185-33</strain>
    </source>
</reference>